<feature type="region of interest" description="Disordered" evidence="2">
    <location>
        <begin position="22"/>
        <end position="55"/>
    </location>
</feature>
<reference evidence="3 4" key="1">
    <citation type="submission" date="2006-10" db="EMBL/GenBank/DDBJ databases">
        <title>The Genome Sequence of Batrachochytrium dendrobatidis JEL423.</title>
        <authorList>
            <consortium name="The Broad Institute Genome Sequencing Platform"/>
            <person name="Birren B."/>
            <person name="Lander E."/>
            <person name="Galagan J."/>
            <person name="Cuomo C."/>
            <person name="Devon K."/>
            <person name="Jaffe D."/>
            <person name="Butler J."/>
            <person name="Alvarez P."/>
            <person name="Gnerre S."/>
            <person name="Grabherr M."/>
            <person name="Kleber M."/>
            <person name="Mauceli E."/>
            <person name="Brockman W."/>
            <person name="Young S."/>
            <person name="LaButti K."/>
            <person name="Sykes S."/>
            <person name="DeCaprio D."/>
            <person name="Crawford M."/>
            <person name="Koehrsen M."/>
            <person name="Engels R."/>
            <person name="Montgomery P."/>
            <person name="Pearson M."/>
            <person name="Howarth C."/>
            <person name="Larson L."/>
            <person name="White J."/>
            <person name="O'Leary S."/>
            <person name="Kodira C."/>
            <person name="Zeng Q."/>
            <person name="Yandava C."/>
            <person name="Alvarado L."/>
            <person name="Longcore J."/>
            <person name="James T."/>
        </authorList>
    </citation>
    <scope>NUCLEOTIDE SEQUENCE [LARGE SCALE GENOMIC DNA]</scope>
    <source>
        <strain evidence="3 4">JEL423</strain>
    </source>
</reference>
<organism evidence="3 4">
    <name type="scientific">Batrachochytrium dendrobatidis (strain JEL423)</name>
    <dbReference type="NCBI Taxonomy" id="403673"/>
    <lineage>
        <taxon>Eukaryota</taxon>
        <taxon>Fungi</taxon>
        <taxon>Fungi incertae sedis</taxon>
        <taxon>Chytridiomycota</taxon>
        <taxon>Chytridiomycota incertae sedis</taxon>
        <taxon>Chytridiomycetes</taxon>
        <taxon>Rhizophydiales</taxon>
        <taxon>Rhizophydiales incertae sedis</taxon>
        <taxon>Batrachochytrium</taxon>
    </lineage>
</organism>
<accession>A0A177WZF8</accession>
<proteinExistence type="predicted"/>
<dbReference type="OrthoDB" id="1938591at2759"/>
<feature type="region of interest" description="Disordered" evidence="2">
    <location>
        <begin position="333"/>
        <end position="359"/>
    </location>
</feature>
<evidence type="ECO:0000256" key="2">
    <source>
        <dbReference type="SAM" id="MobiDB-lite"/>
    </source>
</evidence>
<dbReference type="InterPro" id="IPR008626">
    <property type="entry name" value="Mediator_Med15_fun"/>
</dbReference>
<dbReference type="EMBL" id="DS022315">
    <property type="protein sequence ID" value="OAJ45262.1"/>
    <property type="molecule type" value="Genomic_DNA"/>
</dbReference>
<gene>
    <name evidence="3" type="ORF">BDEG_28414</name>
</gene>
<evidence type="ECO:0000256" key="1">
    <source>
        <dbReference type="SAM" id="Coils"/>
    </source>
</evidence>
<keyword evidence="1" id="KW-0175">Coiled coil</keyword>
<dbReference type="GO" id="GO:0003712">
    <property type="term" value="F:transcription coregulator activity"/>
    <property type="evidence" value="ECO:0007669"/>
    <property type="project" value="InterPro"/>
</dbReference>
<protein>
    <submittedName>
        <fullName evidence="3">Uncharacterized protein</fullName>
    </submittedName>
</protein>
<dbReference type="GO" id="GO:0006357">
    <property type="term" value="P:regulation of transcription by RNA polymerase II"/>
    <property type="evidence" value="ECO:0007669"/>
    <property type="project" value="InterPro"/>
</dbReference>
<dbReference type="VEuPathDB" id="FungiDB:BDEG_28414"/>
<evidence type="ECO:0000313" key="4">
    <source>
        <dbReference type="Proteomes" id="UP000077115"/>
    </source>
</evidence>
<evidence type="ECO:0000313" key="3">
    <source>
        <dbReference type="EMBL" id="OAJ45262.1"/>
    </source>
</evidence>
<feature type="coiled-coil region" evidence="1">
    <location>
        <begin position="261"/>
        <end position="288"/>
    </location>
</feature>
<feature type="region of interest" description="Disordered" evidence="2">
    <location>
        <begin position="575"/>
        <end position="597"/>
    </location>
</feature>
<reference evidence="3 4" key="2">
    <citation type="submission" date="2016-05" db="EMBL/GenBank/DDBJ databases">
        <title>Lineage-specific infection strategies underlie the spectrum of fungal disease in amphibians.</title>
        <authorList>
            <person name="Cuomo C.A."/>
            <person name="Farrer R.A."/>
            <person name="James T."/>
            <person name="Longcore J."/>
            <person name="Birren B."/>
        </authorList>
    </citation>
    <scope>NUCLEOTIDE SEQUENCE [LARGE SCALE GENOMIC DNA]</scope>
    <source>
        <strain evidence="3 4">JEL423</strain>
    </source>
</reference>
<sequence>MGASAAKGANAAKNMPVTMSLSTTSQSASLPASAFSPRMHPHTPQTTTEAHPFRSGSMAESPIKLEHDTQQSVEANFATTDLSLDDKSFIQGADMSQSAKSSAQHIPISPQLQLILASMNNDAATNRGNTLQQDQDGCYINGSGAKYTPCELSDQEKEIIMETMQHITPMYLKINSIANDLATFGGENEHDKIKRLSVMKQMLSAQLEVLDKGIFFVRVEVLSHLYQNMLRFLHYTESLKARNMSQQQMLISQPNANLKIMQQQQFQQQLQQQQLQQQENKLGDVQAQQLSQDMMNFNSSMQNAVGTHANGTMGSATAMSAVPTNLKAASGIQTGQSNNSSLTSMSPHVSPNIVPSSPSTTGITTNGLSMMASQVAAGGAQNRLSQSNINMSATPSNSNTLASGTTGMVNGPTAQQIHAGQLQQMYHNLQAQLIHCEDIIGSYQQRGIAPDQLMLLQNRKQVVLSQQAQILQQMKVLQAQHEDALRHAANQSPVARAQEPTGIQQMMRTQSGNTLALQQQIQAQQQQIQQQKQQQQPQLANASRNAQQQQQQQLHQQQLFKQQWQMQQQLMLQQQQQQQMSPNPILGGHDSPNFSCL</sequence>
<name>A0A177WZF8_BATDL</name>
<dbReference type="Pfam" id="PF05397">
    <property type="entry name" value="Med15_fungi"/>
    <property type="match status" value="1"/>
</dbReference>
<dbReference type="STRING" id="403673.A0A177WZF8"/>
<dbReference type="GO" id="GO:0016592">
    <property type="term" value="C:mediator complex"/>
    <property type="evidence" value="ECO:0007669"/>
    <property type="project" value="InterPro"/>
</dbReference>
<dbReference type="Proteomes" id="UP000077115">
    <property type="component" value="Unassembled WGS sequence"/>
</dbReference>
<dbReference type="AlphaFoldDB" id="A0A177WZF8"/>